<evidence type="ECO:0000259" key="2">
    <source>
        <dbReference type="PROSITE" id="PS51159"/>
    </source>
</evidence>
<proteinExistence type="predicted"/>
<protein>
    <recommendedName>
        <fullName evidence="2">CBM21 domain-containing protein</fullName>
    </recommendedName>
</protein>
<dbReference type="GeneID" id="96903448"/>
<organism evidence="3 4">
    <name type="scientific">Naumovozyma castellii</name>
    <name type="common">Yeast</name>
    <name type="synonym">Saccharomyces castellii</name>
    <dbReference type="NCBI Taxonomy" id="27288"/>
    <lineage>
        <taxon>Eukaryota</taxon>
        <taxon>Fungi</taxon>
        <taxon>Dikarya</taxon>
        <taxon>Ascomycota</taxon>
        <taxon>Saccharomycotina</taxon>
        <taxon>Saccharomycetes</taxon>
        <taxon>Saccharomycetales</taxon>
        <taxon>Saccharomycetaceae</taxon>
        <taxon>Naumovozyma</taxon>
    </lineage>
</organism>
<dbReference type="RefSeq" id="XP_003676203.1">
    <property type="nucleotide sequence ID" value="XM_003676155.1"/>
</dbReference>
<accession>G0VE51</accession>
<dbReference type="AlphaFoldDB" id="G0VE51"/>
<dbReference type="InterPro" id="IPR005036">
    <property type="entry name" value="CBM21_dom"/>
</dbReference>
<dbReference type="OMA" id="THDFENG"/>
<evidence type="ECO:0000256" key="1">
    <source>
        <dbReference type="SAM" id="MobiDB-lite"/>
    </source>
</evidence>
<dbReference type="InParanoid" id="G0VE51"/>
<dbReference type="eggNOG" id="KOG3986">
    <property type="taxonomic scope" value="Eukaryota"/>
</dbReference>
<sequence>MQGQARDLMNMKLPLKSSLCSTSKIRPLSRTSSGSSSRSNSGSSSRSNSGSWKNVRFAPQLTTVKSFYSGDEPISISNENSPRLVSVADTVLLDDRDDDGFSVNNNFNYKYYNGDEAFQLDYDSDNESTFEGYYKNLDEKYLGNFHFSLGNTRDNSNANGEGDSAELFADGADEPFEVRDWQLMSSPVQSQFKNEVPFEQLLNGQNIKLYSLKSENDGQAFKLVGLILVNNIQFEKNIEVKFTFNNWENICYQVAYFNRSLNVKFDEFKFTIDLTSFKSLLKLQKILYTKDPVTHCPINIEMCCRYDVNNETYYDNNNYNNYCIPIQATTEVCRLYDASDSSDDTLQGEETMGYNDTDNNASHRTSNFYSDFLISTTMTHRVREASHSRQFSDTTDYYNTSPLKHLYHEDTSLIKPKKLNEVVTEGGEYFGTNLDDAIYADDSINQEEASYYSSSSSADSIDSPSLLNSNSLTSSLSSSLSDMAPLNEYTYLTFGGGSVYSMNTFHDASEDLDGQSVLSDSTEINNNNNTTNSNNNSVETITVKKPTPPAPTLLLPRMEMDYQALINNSRLYDPTTHDFENGNRNTTDDHSITF</sequence>
<gene>
    <name evidence="3" type="primary">NCAS0D02610</name>
    <name evidence="3" type="ordered locus">NCAS_0D02610</name>
</gene>
<dbReference type="GO" id="GO:0000164">
    <property type="term" value="C:protein phosphatase type 1 complex"/>
    <property type="evidence" value="ECO:0007669"/>
    <property type="project" value="TreeGrafter"/>
</dbReference>
<dbReference type="OrthoDB" id="1881at2759"/>
<dbReference type="PANTHER" id="PTHR12307:SF51">
    <property type="entry name" value="SERINE_THREONINE-PROTEIN PHOSPHATASE 1 REGULATORY SUBUNIT GAC1-RELATED"/>
    <property type="match status" value="1"/>
</dbReference>
<feature type="region of interest" description="Disordered" evidence="1">
    <location>
        <begin position="575"/>
        <end position="594"/>
    </location>
</feature>
<dbReference type="InterPro" id="IPR038175">
    <property type="entry name" value="CBM21_dom_sf"/>
</dbReference>
<dbReference type="InterPro" id="IPR050782">
    <property type="entry name" value="PP1_regulatory_subunit_3"/>
</dbReference>
<dbReference type="GO" id="GO:0008157">
    <property type="term" value="F:protein phosphatase 1 binding"/>
    <property type="evidence" value="ECO:0007669"/>
    <property type="project" value="TreeGrafter"/>
</dbReference>
<dbReference type="HOGENOM" id="CLU_014598_0_0_1"/>
<reference key="2">
    <citation type="submission" date="2011-08" db="EMBL/GenBank/DDBJ databases">
        <title>Genome sequence of Naumovozyma castellii.</title>
        <authorList>
            <person name="Gordon J.L."/>
            <person name="Armisen D."/>
            <person name="Proux-Wera E."/>
            <person name="OhEigeartaigh S.S."/>
            <person name="Byrne K.P."/>
            <person name="Wolfe K.H."/>
        </authorList>
    </citation>
    <scope>NUCLEOTIDE SEQUENCE</scope>
    <source>
        <strain>Type strain:CBS 4309</strain>
    </source>
</reference>
<dbReference type="GO" id="GO:0005979">
    <property type="term" value="P:regulation of glycogen biosynthetic process"/>
    <property type="evidence" value="ECO:0007669"/>
    <property type="project" value="TreeGrafter"/>
</dbReference>
<dbReference type="Pfam" id="PF03370">
    <property type="entry name" value="CBM_21"/>
    <property type="match status" value="1"/>
</dbReference>
<evidence type="ECO:0000313" key="4">
    <source>
        <dbReference type="Proteomes" id="UP000001640"/>
    </source>
</evidence>
<reference evidence="3 4" key="1">
    <citation type="journal article" date="2011" name="Proc. Natl. Acad. Sci. U.S.A.">
        <title>Evolutionary erosion of yeast sex chromosomes by mating-type switching accidents.</title>
        <authorList>
            <person name="Gordon J.L."/>
            <person name="Armisen D."/>
            <person name="Proux-Wera E."/>
            <person name="Oheigeartaigh S.S."/>
            <person name="Byrne K.P."/>
            <person name="Wolfe K.H."/>
        </authorList>
    </citation>
    <scope>NUCLEOTIDE SEQUENCE [LARGE SCALE GENOMIC DNA]</scope>
    <source>
        <strain evidence="4">ATCC 76901 / BCRC 22586 / CBS 4309 / NBRC 1992 / NRRL Y-12630</strain>
    </source>
</reference>
<feature type="compositionally biased region" description="Low complexity" evidence="1">
    <location>
        <begin position="29"/>
        <end position="51"/>
    </location>
</feature>
<feature type="region of interest" description="Disordered" evidence="1">
    <location>
        <begin position="25"/>
        <end position="51"/>
    </location>
</feature>
<dbReference type="Proteomes" id="UP000001640">
    <property type="component" value="Chromosome 4"/>
</dbReference>
<dbReference type="KEGG" id="ncs:NCAS_0D02610"/>
<feature type="domain" description="CBM21" evidence="2">
    <location>
        <begin position="199"/>
        <end position="325"/>
    </location>
</feature>
<keyword evidence="4" id="KW-1185">Reference proteome</keyword>
<dbReference type="EMBL" id="HE576755">
    <property type="protein sequence ID" value="CCC69842.1"/>
    <property type="molecule type" value="Genomic_DNA"/>
</dbReference>
<dbReference type="GO" id="GO:2001069">
    <property type="term" value="F:glycogen binding"/>
    <property type="evidence" value="ECO:0007669"/>
    <property type="project" value="TreeGrafter"/>
</dbReference>
<evidence type="ECO:0000313" key="3">
    <source>
        <dbReference type="EMBL" id="CCC69842.1"/>
    </source>
</evidence>
<dbReference type="PANTHER" id="PTHR12307">
    <property type="entry name" value="PROTEIN PHOSPHATASE 1 REGULATORY SUBUNIT"/>
    <property type="match status" value="1"/>
</dbReference>
<dbReference type="Gene3D" id="2.60.40.2440">
    <property type="entry name" value="Carbohydrate binding type-21 domain"/>
    <property type="match status" value="1"/>
</dbReference>
<name>G0VE51_NAUCA</name>
<dbReference type="STRING" id="1064592.G0VE51"/>
<feature type="region of interest" description="Disordered" evidence="1">
    <location>
        <begin position="450"/>
        <end position="479"/>
    </location>
</feature>
<dbReference type="PROSITE" id="PS51159">
    <property type="entry name" value="CBM21"/>
    <property type="match status" value="1"/>
</dbReference>